<dbReference type="AlphaFoldDB" id="A0A915P9R1"/>
<dbReference type="SMART" id="SM00385">
    <property type="entry name" value="CYCLIN"/>
    <property type="match status" value="1"/>
</dbReference>
<dbReference type="InterPro" id="IPR006671">
    <property type="entry name" value="Cyclin_N"/>
</dbReference>
<keyword evidence="7" id="KW-1185">Reference proteome</keyword>
<evidence type="ECO:0000313" key="7">
    <source>
        <dbReference type="Proteomes" id="UP000887560"/>
    </source>
</evidence>
<dbReference type="PANTHER" id="PTHR10177">
    <property type="entry name" value="CYCLINS"/>
    <property type="match status" value="1"/>
</dbReference>
<evidence type="ECO:0000256" key="1">
    <source>
        <dbReference type="ARBA" id="ARBA00022618"/>
    </source>
</evidence>
<dbReference type="InterPro" id="IPR013763">
    <property type="entry name" value="Cyclin-like_dom"/>
</dbReference>
<dbReference type="GO" id="GO:0051301">
    <property type="term" value="P:cell division"/>
    <property type="evidence" value="ECO:0007669"/>
    <property type="project" value="UniProtKB-KW"/>
</dbReference>
<evidence type="ECO:0000256" key="5">
    <source>
        <dbReference type="SAM" id="MobiDB-lite"/>
    </source>
</evidence>
<reference evidence="8" key="1">
    <citation type="submission" date="2022-11" db="UniProtKB">
        <authorList>
            <consortium name="WormBaseParasite"/>
        </authorList>
    </citation>
    <scope>IDENTIFICATION</scope>
</reference>
<dbReference type="Pfam" id="PF00134">
    <property type="entry name" value="Cyclin_N"/>
    <property type="match status" value="1"/>
</dbReference>
<keyword evidence="1" id="KW-0132">Cell division</keyword>
<feature type="compositionally biased region" description="Acidic residues" evidence="5">
    <location>
        <begin position="280"/>
        <end position="290"/>
    </location>
</feature>
<organism evidence="7 8">
    <name type="scientific">Meloidogyne floridensis</name>
    <dbReference type="NCBI Taxonomy" id="298350"/>
    <lineage>
        <taxon>Eukaryota</taxon>
        <taxon>Metazoa</taxon>
        <taxon>Ecdysozoa</taxon>
        <taxon>Nematoda</taxon>
        <taxon>Chromadorea</taxon>
        <taxon>Rhabditida</taxon>
        <taxon>Tylenchina</taxon>
        <taxon>Tylenchomorpha</taxon>
        <taxon>Tylenchoidea</taxon>
        <taxon>Meloidogynidae</taxon>
        <taxon>Meloidogyninae</taxon>
        <taxon>Meloidogyne</taxon>
    </lineage>
</organism>
<name>A0A915P9R1_9BILA</name>
<dbReference type="InterPro" id="IPR039361">
    <property type="entry name" value="Cyclin"/>
</dbReference>
<feature type="domain" description="Cyclin-like" evidence="6">
    <location>
        <begin position="87"/>
        <end position="208"/>
    </location>
</feature>
<dbReference type="InterPro" id="IPR048258">
    <property type="entry name" value="Cyclins_cyclin-box"/>
</dbReference>
<sequence>MINNSHVITPPRSPKSGRRKRYPADIPDIDFDDGVGEPPFQFDSSDLGSPKKVWSLLCEKDEKYKRDPHLFKRQQRINPKMRAMLIDWIMDVCADKHLHRETFHLCVDYVDRYLGLGSNFDFNHQISPGNLQLIGSTALVIASKIELVENLLELLLWSCFGCDDLCRGPEIGQRCGPIGLLVKTLIASFNFCCCEDQDIRDLEEIMLQRLEWNCYPITAVHWLALYMQLMNTCDVLPAQQVIVTAENEARCSNASDCSMLSAGSRVAGLNVSIVTALPEEDENLTDEGDDSENKTPNGSESSSEKKTKTFRKTCARRVFSFNSSFPRMQLSHIGLSPRILLHTAAADISYVSQREYSSGHIYPDQRCSVPKLMRGEFVRVAMILDLVILSHGSLRFRYRELAAAALLCSYEPESLICQITGFTAEKLREARKFVDPFVHLFDRLEPSGNSIPCLPTIQHDDRHNIQTYLPKCLSYLEQVEQEIMAIERRKKLDNRMNETRLRKRKFGSTLNSS</sequence>
<evidence type="ECO:0000256" key="4">
    <source>
        <dbReference type="RuleBase" id="RU000383"/>
    </source>
</evidence>
<dbReference type="InterPro" id="IPR036915">
    <property type="entry name" value="Cyclin-like_sf"/>
</dbReference>
<evidence type="ECO:0000259" key="6">
    <source>
        <dbReference type="SMART" id="SM00385"/>
    </source>
</evidence>
<comment type="similarity">
    <text evidence="4">Belongs to the cyclin family.</text>
</comment>
<protein>
    <submittedName>
        <fullName evidence="8">Cyclin N-terminal domain-containing protein</fullName>
    </submittedName>
</protein>
<dbReference type="Proteomes" id="UP000887560">
    <property type="component" value="Unplaced"/>
</dbReference>
<feature type="region of interest" description="Disordered" evidence="5">
    <location>
        <begin position="1"/>
        <end position="23"/>
    </location>
</feature>
<dbReference type="PROSITE" id="PS00292">
    <property type="entry name" value="CYCLINS"/>
    <property type="match status" value="1"/>
</dbReference>
<keyword evidence="3" id="KW-0131">Cell cycle</keyword>
<dbReference type="Gene3D" id="1.10.472.10">
    <property type="entry name" value="Cyclin-like"/>
    <property type="match status" value="2"/>
</dbReference>
<keyword evidence="2 4" id="KW-0195">Cyclin</keyword>
<accession>A0A915P9R1</accession>
<dbReference type="SUPFAM" id="SSF47954">
    <property type="entry name" value="Cyclin-like"/>
    <property type="match status" value="2"/>
</dbReference>
<proteinExistence type="inferred from homology"/>
<evidence type="ECO:0000256" key="3">
    <source>
        <dbReference type="ARBA" id="ARBA00023306"/>
    </source>
</evidence>
<evidence type="ECO:0000313" key="8">
    <source>
        <dbReference type="WBParaSite" id="scf7180000424626.g13625"/>
    </source>
</evidence>
<dbReference type="WBParaSite" id="scf7180000424626.g13625">
    <property type="protein sequence ID" value="scf7180000424626.g13625"/>
    <property type="gene ID" value="scf7180000424626.g13625"/>
</dbReference>
<evidence type="ECO:0000256" key="2">
    <source>
        <dbReference type="ARBA" id="ARBA00023127"/>
    </source>
</evidence>
<feature type="region of interest" description="Disordered" evidence="5">
    <location>
        <begin position="280"/>
        <end position="309"/>
    </location>
</feature>
<dbReference type="GO" id="GO:0000278">
    <property type="term" value="P:mitotic cell cycle"/>
    <property type="evidence" value="ECO:0007669"/>
    <property type="project" value="UniProtKB-ARBA"/>
</dbReference>